<accession>A0ABR3K1Q3</accession>
<name>A0ABR3K1Q3_9AGAR</name>
<evidence type="ECO:0000313" key="2">
    <source>
        <dbReference type="Proteomes" id="UP001556367"/>
    </source>
</evidence>
<organism evidence="1 2">
    <name type="scientific">Hohenbuehelia grisea</name>
    <dbReference type="NCBI Taxonomy" id="104357"/>
    <lineage>
        <taxon>Eukaryota</taxon>
        <taxon>Fungi</taxon>
        <taxon>Dikarya</taxon>
        <taxon>Basidiomycota</taxon>
        <taxon>Agaricomycotina</taxon>
        <taxon>Agaricomycetes</taxon>
        <taxon>Agaricomycetidae</taxon>
        <taxon>Agaricales</taxon>
        <taxon>Pleurotineae</taxon>
        <taxon>Pleurotaceae</taxon>
        <taxon>Hohenbuehelia</taxon>
    </lineage>
</organism>
<gene>
    <name evidence="1" type="ORF">HGRIS_006184</name>
</gene>
<dbReference type="Proteomes" id="UP001556367">
    <property type="component" value="Unassembled WGS sequence"/>
</dbReference>
<keyword evidence="2" id="KW-1185">Reference proteome</keyword>
<evidence type="ECO:0000313" key="1">
    <source>
        <dbReference type="EMBL" id="KAL0961217.1"/>
    </source>
</evidence>
<proteinExistence type="predicted"/>
<sequence length="111" mass="12552">MSLRILRLTAQTRLPIFMGRRLLSTPIRPQPSEHKVVCDGQTLYLNQEIMQALGWPNEPGVEGLSLSLHRWDPNYIAVTVRGSDSERLAKGTVESSTNRNVQTVLDILKDR</sequence>
<protein>
    <submittedName>
        <fullName evidence="1">Uncharacterized protein</fullName>
    </submittedName>
</protein>
<reference evidence="2" key="1">
    <citation type="submission" date="2024-06" db="EMBL/GenBank/DDBJ databases">
        <title>Multi-omics analyses provide insights into the biosynthesis of the anticancer antibiotic pleurotin in Hohenbuehelia grisea.</title>
        <authorList>
            <person name="Weaver J.A."/>
            <person name="Alberti F."/>
        </authorList>
    </citation>
    <scope>NUCLEOTIDE SEQUENCE [LARGE SCALE GENOMIC DNA]</scope>
    <source>
        <strain evidence="2">T-177</strain>
    </source>
</reference>
<dbReference type="EMBL" id="JASNQZ010000001">
    <property type="protein sequence ID" value="KAL0961217.1"/>
    <property type="molecule type" value="Genomic_DNA"/>
</dbReference>
<comment type="caution">
    <text evidence="1">The sequence shown here is derived from an EMBL/GenBank/DDBJ whole genome shotgun (WGS) entry which is preliminary data.</text>
</comment>